<reference evidence="2 4" key="1">
    <citation type="submission" date="2014-09" db="EMBL/GenBank/DDBJ databases">
        <title>Genome sequence of Pseudomonas lutea strain DSM 17257T.</title>
        <authorList>
            <person name="Kwak Y."/>
            <person name="Shin J.-H."/>
        </authorList>
    </citation>
    <scope>NUCLEOTIDE SEQUENCE [LARGE SCALE GENOMIC DNA]</scope>
    <source>
        <strain evidence="2 4">DSM 17257</strain>
    </source>
</reference>
<dbReference type="Pfam" id="PF03992">
    <property type="entry name" value="ABM"/>
    <property type="match status" value="1"/>
</dbReference>
<dbReference type="PROSITE" id="PS51725">
    <property type="entry name" value="ABM"/>
    <property type="match status" value="1"/>
</dbReference>
<dbReference type="Gene3D" id="3.30.70.100">
    <property type="match status" value="1"/>
</dbReference>
<keyword evidence="3" id="KW-0560">Oxidoreductase</keyword>
<evidence type="ECO:0000313" key="5">
    <source>
        <dbReference type="Proteomes" id="UP000625247"/>
    </source>
</evidence>
<dbReference type="InterPro" id="IPR007138">
    <property type="entry name" value="ABM_dom"/>
</dbReference>
<evidence type="ECO:0000259" key="1">
    <source>
        <dbReference type="PROSITE" id="PS51725"/>
    </source>
</evidence>
<evidence type="ECO:0000313" key="2">
    <source>
        <dbReference type="EMBL" id="KGF63314.1"/>
    </source>
</evidence>
<dbReference type="InterPro" id="IPR011008">
    <property type="entry name" value="Dimeric_a/b-barrel"/>
</dbReference>
<dbReference type="GO" id="GO:0004497">
    <property type="term" value="F:monooxygenase activity"/>
    <property type="evidence" value="ECO:0007669"/>
    <property type="project" value="UniProtKB-KW"/>
</dbReference>
<keyword evidence="5" id="KW-1185">Reference proteome</keyword>
<keyword evidence="3" id="KW-0503">Monooxygenase</keyword>
<dbReference type="AlphaFoldDB" id="A0A9X0JI44"/>
<comment type="caution">
    <text evidence="2">The sequence shown here is derived from an EMBL/GenBank/DDBJ whole genome shotgun (WGS) entry which is preliminary data.</text>
</comment>
<proteinExistence type="predicted"/>
<name>A0A9X0JI44_9PSED</name>
<dbReference type="Proteomes" id="UP000625247">
    <property type="component" value="Unassembled WGS sequence"/>
</dbReference>
<dbReference type="SUPFAM" id="SSF54909">
    <property type="entry name" value="Dimeric alpha+beta barrel"/>
    <property type="match status" value="1"/>
</dbReference>
<feature type="domain" description="ABM" evidence="1">
    <location>
        <begin position="5"/>
        <end position="99"/>
    </location>
</feature>
<gene>
    <name evidence="3" type="ORF">IFT62_03480</name>
    <name evidence="2" type="ORF">LT42_15430</name>
</gene>
<dbReference type="OrthoDB" id="6883197at2"/>
<reference evidence="3 5" key="2">
    <citation type="journal article" date="2020" name="FEMS Microbiol. Ecol.">
        <title>Temporal dynamics of bacterial communities during seed development and maturation.</title>
        <authorList>
            <person name="Chesneau G."/>
            <person name="Torres-Cortes G."/>
            <person name="Briand M."/>
            <person name="Darrasse A."/>
            <person name="Preveaux A."/>
            <person name="Marais C."/>
            <person name="Jacques M.A."/>
            <person name="Shade A."/>
            <person name="Barret M."/>
        </authorList>
    </citation>
    <scope>NUCLEOTIDE SEQUENCE [LARGE SCALE GENOMIC DNA]</scope>
    <source>
        <strain evidence="3 5">CFBP13723</strain>
    </source>
</reference>
<accession>A0A9X0JI44</accession>
<evidence type="ECO:0000313" key="4">
    <source>
        <dbReference type="Proteomes" id="UP000029719"/>
    </source>
</evidence>
<dbReference type="RefSeq" id="WP_037014463.1">
    <property type="nucleotide sequence ID" value="NZ_JACYNP010000001.1"/>
</dbReference>
<dbReference type="Proteomes" id="UP000029719">
    <property type="component" value="Unassembled WGS sequence"/>
</dbReference>
<evidence type="ECO:0000313" key="3">
    <source>
        <dbReference type="EMBL" id="MBD8120266.1"/>
    </source>
</evidence>
<organism evidence="2 4">
    <name type="scientific">Pseudomonas lutea</name>
    <dbReference type="NCBI Taxonomy" id="243924"/>
    <lineage>
        <taxon>Bacteria</taxon>
        <taxon>Pseudomonadati</taxon>
        <taxon>Pseudomonadota</taxon>
        <taxon>Gammaproteobacteria</taxon>
        <taxon>Pseudomonadales</taxon>
        <taxon>Pseudomonadaceae</taxon>
        <taxon>Pseudomonas</taxon>
    </lineage>
</organism>
<dbReference type="EMBL" id="JRMB01000002">
    <property type="protein sequence ID" value="KGF63314.1"/>
    <property type="molecule type" value="Genomic_DNA"/>
</dbReference>
<protein>
    <submittedName>
        <fullName evidence="3">Antibiotic biosynthesis monooxygenase</fullName>
    </submittedName>
</protein>
<sequence length="117" mass="12627">MLDTSIVSHRVAIRAGAGHSEKVGVRLSSLIDSCSAAQGCLHFALQRSLTDDDVWVITGSWADPSAMNDWFAAPELNLFSELVTERLVASLDFQTFATVTAAQARTGYRAEEVRLAG</sequence>
<dbReference type="EMBL" id="JACYNP010000001">
    <property type="protein sequence ID" value="MBD8120266.1"/>
    <property type="molecule type" value="Genomic_DNA"/>
</dbReference>